<evidence type="ECO:0000256" key="1">
    <source>
        <dbReference type="SAM" id="SignalP"/>
    </source>
</evidence>
<reference evidence="2" key="1">
    <citation type="submission" date="2022-08" db="UniProtKB">
        <authorList>
            <consortium name="EnsemblMetazoa"/>
        </authorList>
    </citation>
    <scope>IDENTIFICATION</scope>
    <source>
        <strain evidence="2">05x7-T-G4-1.051#20</strain>
    </source>
</reference>
<keyword evidence="3" id="KW-1185">Reference proteome</keyword>
<dbReference type="Proteomes" id="UP000005408">
    <property type="component" value="Unassembled WGS sequence"/>
</dbReference>
<sequence length="228" mass="26550">MITLEVLLVIVDFKCVYTEKDTLSDAKFDPATQICCQKSGVHERFQQGKEMDCCGEKESSEEAERNITHICCKNSGVHERYQDNQEVGCCGEDIFKVESEPCPDKNTFQKDVKKTYGKKGIYKLQIELCYNDQVYVKEMQTNCDCKCGKSNFEKDKNRVKSGVPKVGSLRTRHNRWKELNSLRERCRKKYRSNSKILFCIWKLRKTKSKNIKHILISILSGKSFFIRV</sequence>
<feature type="chain" id="PRO_5036443015" evidence="1">
    <location>
        <begin position="19"/>
        <end position="228"/>
    </location>
</feature>
<dbReference type="EnsemblMetazoa" id="G18188.1">
    <property type="protein sequence ID" value="G18188.1:cds"/>
    <property type="gene ID" value="G18188"/>
</dbReference>
<proteinExistence type="predicted"/>
<feature type="signal peptide" evidence="1">
    <location>
        <begin position="1"/>
        <end position="18"/>
    </location>
</feature>
<dbReference type="AlphaFoldDB" id="A0A8W8JEW4"/>
<organism evidence="2 3">
    <name type="scientific">Magallana gigas</name>
    <name type="common">Pacific oyster</name>
    <name type="synonym">Crassostrea gigas</name>
    <dbReference type="NCBI Taxonomy" id="29159"/>
    <lineage>
        <taxon>Eukaryota</taxon>
        <taxon>Metazoa</taxon>
        <taxon>Spiralia</taxon>
        <taxon>Lophotrochozoa</taxon>
        <taxon>Mollusca</taxon>
        <taxon>Bivalvia</taxon>
        <taxon>Autobranchia</taxon>
        <taxon>Pteriomorphia</taxon>
        <taxon>Ostreida</taxon>
        <taxon>Ostreoidea</taxon>
        <taxon>Ostreidae</taxon>
        <taxon>Magallana</taxon>
    </lineage>
</organism>
<accession>A0A8W8JEW4</accession>
<protein>
    <submittedName>
        <fullName evidence="2">Uncharacterized protein</fullName>
    </submittedName>
</protein>
<evidence type="ECO:0000313" key="3">
    <source>
        <dbReference type="Proteomes" id="UP000005408"/>
    </source>
</evidence>
<evidence type="ECO:0000313" key="2">
    <source>
        <dbReference type="EnsemblMetazoa" id="G18188.1:cds"/>
    </source>
</evidence>
<keyword evidence="1" id="KW-0732">Signal</keyword>
<name>A0A8W8JEW4_MAGGI</name>